<reference evidence="6 7" key="1">
    <citation type="submission" date="2019-07" db="EMBL/GenBank/DDBJ databases">
        <title>Complete genome of Crassaminicella thermophila SY095.</title>
        <authorList>
            <person name="Li X."/>
        </authorList>
    </citation>
    <scope>NUCLEOTIDE SEQUENCE [LARGE SCALE GENOMIC DNA]</scope>
    <source>
        <strain evidence="6 7">SY095</strain>
    </source>
</reference>
<dbReference type="Gene3D" id="3.40.50.2300">
    <property type="match status" value="2"/>
</dbReference>
<dbReference type="InterPro" id="IPR000843">
    <property type="entry name" value="HTH_LacI"/>
</dbReference>
<dbReference type="Pfam" id="PF00532">
    <property type="entry name" value="Peripla_BP_1"/>
    <property type="match status" value="1"/>
</dbReference>
<accession>A0A5C0SAH3</accession>
<dbReference type="SUPFAM" id="SSF47413">
    <property type="entry name" value="lambda repressor-like DNA-binding domains"/>
    <property type="match status" value="1"/>
</dbReference>
<dbReference type="OrthoDB" id="369222at2"/>
<dbReference type="InterPro" id="IPR010982">
    <property type="entry name" value="Lambda_DNA-bd_dom_sf"/>
</dbReference>
<dbReference type="PROSITE" id="PS50932">
    <property type="entry name" value="HTH_LACI_2"/>
    <property type="match status" value="1"/>
</dbReference>
<organism evidence="6 7">
    <name type="scientific">Crassaminicella thermophila</name>
    <dbReference type="NCBI Taxonomy" id="2599308"/>
    <lineage>
        <taxon>Bacteria</taxon>
        <taxon>Bacillati</taxon>
        <taxon>Bacillota</taxon>
        <taxon>Clostridia</taxon>
        <taxon>Eubacteriales</taxon>
        <taxon>Clostridiaceae</taxon>
        <taxon>Crassaminicella</taxon>
    </lineage>
</organism>
<evidence type="ECO:0000313" key="7">
    <source>
        <dbReference type="Proteomes" id="UP000324646"/>
    </source>
</evidence>
<dbReference type="SMART" id="SM00354">
    <property type="entry name" value="HTH_LACI"/>
    <property type="match status" value="1"/>
</dbReference>
<proteinExistence type="predicted"/>
<dbReference type="GO" id="GO:0000976">
    <property type="term" value="F:transcription cis-regulatory region binding"/>
    <property type="evidence" value="ECO:0007669"/>
    <property type="project" value="TreeGrafter"/>
</dbReference>
<keyword evidence="2" id="KW-0805">Transcription regulation</keyword>
<dbReference type="CDD" id="cd06267">
    <property type="entry name" value="PBP1_LacI_sugar_binding-like"/>
    <property type="match status" value="1"/>
</dbReference>
<keyword evidence="7" id="KW-1185">Reference proteome</keyword>
<dbReference type="SUPFAM" id="SSF53822">
    <property type="entry name" value="Periplasmic binding protein-like I"/>
    <property type="match status" value="1"/>
</dbReference>
<dbReference type="PROSITE" id="PS00356">
    <property type="entry name" value="HTH_LACI_1"/>
    <property type="match status" value="1"/>
</dbReference>
<keyword evidence="4" id="KW-0804">Transcription</keyword>
<dbReference type="EMBL" id="CP042243">
    <property type="protein sequence ID" value="QEK10987.1"/>
    <property type="molecule type" value="Genomic_DNA"/>
</dbReference>
<evidence type="ECO:0000256" key="1">
    <source>
        <dbReference type="ARBA" id="ARBA00022491"/>
    </source>
</evidence>
<dbReference type="AlphaFoldDB" id="A0A5C0SAH3"/>
<dbReference type="InterPro" id="IPR028082">
    <property type="entry name" value="Peripla_BP_I"/>
</dbReference>
<evidence type="ECO:0000256" key="2">
    <source>
        <dbReference type="ARBA" id="ARBA00023015"/>
    </source>
</evidence>
<dbReference type="Pfam" id="PF00356">
    <property type="entry name" value="LacI"/>
    <property type="match status" value="1"/>
</dbReference>
<gene>
    <name evidence="6" type="ORF">FQB35_00605</name>
</gene>
<dbReference type="CDD" id="cd01392">
    <property type="entry name" value="HTH_LacI"/>
    <property type="match status" value="1"/>
</dbReference>
<dbReference type="PRINTS" id="PR00036">
    <property type="entry name" value="HTHLACI"/>
</dbReference>
<evidence type="ECO:0000256" key="3">
    <source>
        <dbReference type="ARBA" id="ARBA00023125"/>
    </source>
</evidence>
<name>A0A5C0SAH3_CRATE</name>
<dbReference type="GO" id="GO:0003700">
    <property type="term" value="F:DNA-binding transcription factor activity"/>
    <property type="evidence" value="ECO:0007669"/>
    <property type="project" value="TreeGrafter"/>
</dbReference>
<evidence type="ECO:0000313" key="6">
    <source>
        <dbReference type="EMBL" id="QEK10987.1"/>
    </source>
</evidence>
<sequence>MKVTIKDIARIAGVSTATVSKVMNRKDEHISQATREKILKIMQEYNYIPNTAARSLVTKKTKTIGLVIPDIRNPFFPELARGAEDKAHEEGYNIMFCNTDDDAEKEEKYVSMLIEKMVDGIIFTASSKRSSGFNYLKNNRVPIILVDRDIDLKGVKGKITVDNCKGAYDGVKHLLQCGYKKVIFLSGPLTSHPSIERLKGYKKALEEFHVPYQEEYIFEGTYQRGWGYEVIKRLLEKEIDFDALFCGNDLIAIEAIKALKQAGIKVPQEVGIVGFDDIYIAPLINPELTTIRQPSYEMGYKAVDMLIKLLEKKGKSQEKVILNTELIIRKSTMQK</sequence>
<dbReference type="InterPro" id="IPR001761">
    <property type="entry name" value="Peripla_BP/Lac1_sug-bd_dom"/>
</dbReference>
<protein>
    <submittedName>
        <fullName evidence="6">LacI family transcriptional regulator</fullName>
    </submittedName>
</protein>
<evidence type="ECO:0000259" key="5">
    <source>
        <dbReference type="PROSITE" id="PS50932"/>
    </source>
</evidence>
<dbReference type="RefSeq" id="WP_148808062.1">
    <property type="nucleotide sequence ID" value="NZ_CP042243.1"/>
</dbReference>
<keyword evidence="3" id="KW-0238">DNA-binding</keyword>
<keyword evidence="1" id="KW-0678">Repressor</keyword>
<dbReference type="Proteomes" id="UP000324646">
    <property type="component" value="Chromosome"/>
</dbReference>
<dbReference type="Gene3D" id="1.10.260.40">
    <property type="entry name" value="lambda repressor-like DNA-binding domains"/>
    <property type="match status" value="1"/>
</dbReference>
<dbReference type="PANTHER" id="PTHR30146:SF148">
    <property type="entry name" value="HTH-TYPE TRANSCRIPTIONAL REPRESSOR PURR-RELATED"/>
    <property type="match status" value="1"/>
</dbReference>
<dbReference type="PANTHER" id="PTHR30146">
    <property type="entry name" value="LACI-RELATED TRANSCRIPTIONAL REPRESSOR"/>
    <property type="match status" value="1"/>
</dbReference>
<evidence type="ECO:0000256" key="4">
    <source>
        <dbReference type="ARBA" id="ARBA00023163"/>
    </source>
</evidence>
<dbReference type="KEGG" id="crs:FQB35_00605"/>
<feature type="domain" description="HTH lacI-type" evidence="5">
    <location>
        <begin position="3"/>
        <end position="58"/>
    </location>
</feature>